<dbReference type="SUPFAM" id="SSF81901">
    <property type="entry name" value="HCP-like"/>
    <property type="match status" value="1"/>
</dbReference>
<reference evidence="1 2" key="1">
    <citation type="submission" date="2023-11" db="EMBL/GenBank/DDBJ databases">
        <title>Lentzea sokolovensis, sp. nov., Lentzea kristufkii, sp. nov., and Lentzea miocenensis, sp. nov., rare actinobacteria from Sokolov Coal Basin, Miocene lacustrine sediment, Czech Republic.</title>
        <authorList>
            <person name="Lara A."/>
            <person name="Kotroba L."/>
            <person name="Nouioui I."/>
            <person name="Neumann-Schaal M."/>
            <person name="Mast Y."/>
            <person name="Chronakova A."/>
        </authorList>
    </citation>
    <scope>NUCLEOTIDE SEQUENCE [LARGE SCALE GENOMIC DNA]</scope>
    <source>
        <strain evidence="1 2">BCCO 10_0856</strain>
    </source>
</reference>
<comment type="caution">
    <text evidence="1">The sequence shown here is derived from an EMBL/GenBank/DDBJ whole genome shotgun (WGS) entry which is preliminary data.</text>
</comment>
<dbReference type="EMBL" id="JAXAVW010000048">
    <property type="protein sequence ID" value="MDX8036719.1"/>
    <property type="molecule type" value="Genomic_DNA"/>
</dbReference>
<sequence length="63" mass="7014">MVLLHLQLHQAVVRASLGDADSARTAAELYELLNQDEDAAVWWHKAAELGDPDAIDYVNRILT</sequence>
<reference evidence="1 2" key="2">
    <citation type="submission" date="2023-11" db="EMBL/GenBank/DDBJ databases">
        <authorList>
            <person name="Lara A.C."/>
            <person name="Chronakova A."/>
        </authorList>
    </citation>
    <scope>NUCLEOTIDE SEQUENCE [LARGE SCALE GENOMIC DNA]</scope>
    <source>
        <strain evidence="1 2">BCCO 10_0856</strain>
    </source>
</reference>
<name>A0ABU4TEW5_9PSEU</name>
<protein>
    <recommendedName>
        <fullName evidence="3">Tetratricopeptide repeat-containing protein</fullName>
    </recommendedName>
</protein>
<keyword evidence="2" id="KW-1185">Reference proteome</keyword>
<organism evidence="1 2">
    <name type="scientific">Lentzea miocenica</name>
    <dbReference type="NCBI Taxonomy" id="3095431"/>
    <lineage>
        <taxon>Bacteria</taxon>
        <taxon>Bacillati</taxon>
        <taxon>Actinomycetota</taxon>
        <taxon>Actinomycetes</taxon>
        <taxon>Pseudonocardiales</taxon>
        <taxon>Pseudonocardiaceae</taxon>
        <taxon>Lentzea</taxon>
    </lineage>
</organism>
<evidence type="ECO:0008006" key="3">
    <source>
        <dbReference type="Google" id="ProtNLM"/>
    </source>
</evidence>
<dbReference type="RefSeq" id="WP_319971714.1">
    <property type="nucleotide sequence ID" value="NZ_JAXAVW010000048.1"/>
</dbReference>
<evidence type="ECO:0000313" key="2">
    <source>
        <dbReference type="Proteomes" id="UP001285521"/>
    </source>
</evidence>
<dbReference type="Proteomes" id="UP001285521">
    <property type="component" value="Unassembled WGS sequence"/>
</dbReference>
<evidence type="ECO:0000313" key="1">
    <source>
        <dbReference type="EMBL" id="MDX8036719.1"/>
    </source>
</evidence>
<proteinExistence type="predicted"/>
<accession>A0ABU4TEW5</accession>
<gene>
    <name evidence="1" type="ORF">SK803_41545</name>
</gene>